<evidence type="ECO:0000256" key="1">
    <source>
        <dbReference type="SAM" id="Phobius"/>
    </source>
</evidence>
<organism evidence="2">
    <name type="scientific">marine sediment metagenome</name>
    <dbReference type="NCBI Taxonomy" id="412755"/>
    <lineage>
        <taxon>unclassified sequences</taxon>
        <taxon>metagenomes</taxon>
        <taxon>ecological metagenomes</taxon>
    </lineage>
</organism>
<gene>
    <name evidence="2" type="ORF">S12H4_39362</name>
</gene>
<reference evidence="2" key="1">
    <citation type="journal article" date="2014" name="Front. Microbiol.">
        <title>High frequency of phylogenetically diverse reductive dehalogenase-homologous genes in deep subseafloor sedimentary metagenomes.</title>
        <authorList>
            <person name="Kawai M."/>
            <person name="Futagami T."/>
            <person name="Toyoda A."/>
            <person name="Takaki Y."/>
            <person name="Nishi S."/>
            <person name="Hori S."/>
            <person name="Arai W."/>
            <person name="Tsubouchi T."/>
            <person name="Morono Y."/>
            <person name="Uchiyama I."/>
            <person name="Ito T."/>
            <person name="Fujiyama A."/>
            <person name="Inagaki F."/>
            <person name="Takami H."/>
        </authorList>
    </citation>
    <scope>NUCLEOTIDE SEQUENCE</scope>
    <source>
        <strain evidence="2">Expedition CK06-06</strain>
    </source>
</reference>
<evidence type="ECO:0008006" key="3">
    <source>
        <dbReference type="Google" id="ProtNLM"/>
    </source>
</evidence>
<evidence type="ECO:0000313" key="2">
    <source>
        <dbReference type="EMBL" id="GAI99656.1"/>
    </source>
</evidence>
<dbReference type="EMBL" id="BARW01023780">
    <property type="protein sequence ID" value="GAI99656.1"/>
    <property type="molecule type" value="Genomic_DNA"/>
</dbReference>
<protein>
    <recommendedName>
        <fullName evidence="3">DUF4139 domain-containing protein</fullName>
    </recommendedName>
</protein>
<feature type="transmembrane region" description="Helical" evidence="1">
    <location>
        <begin position="101"/>
        <end position="121"/>
    </location>
</feature>
<feature type="non-terminal residue" evidence="2">
    <location>
        <position position="1"/>
    </location>
</feature>
<sequence length="257" mass="29063">SIGDEEADIEGVIKFVEKDILITTKKDYGFIVSTNVIKKTNDGNVLAESETLIKKNVVSRLFTSFSPEPDVVEREGMIVSYTWARGIKPGESLEITVKTNWIFPLLVILLIITVVMLVKRYSGVNLVLRKRVSFVRAKGGEFALKVSIHVNAKKYIERVTIIDRLPILVKVHERFGGEIPSRVDDKTRRIEWNFEKLEAGEVRMLSYIIYSKVGIVGKFALPSATAIYEKEGDIKESESNKAFFMAETKQGEVDEED</sequence>
<keyword evidence="1" id="KW-0472">Membrane</keyword>
<dbReference type="AlphaFoldDB" id="X1U7R5"/>
<keyword evidence="1" id="KW-1133">Transmembrane helix</keyword>
<accession>X1U7R5</accession>
<keyword evidence="1" id="KW-0812">Transmembrane</keyword>
<comment type="caution">
    <text evidence="2">The sequence shown here is derived from an EMBL/GenBank/DDBJ whole genome shotgun (WGS) entry which is preliminary data.</text>
</comment>
<proteinExistence type="predicted"/>
<name>X1U7R5_9ZZZZ</name>